<dbReference type="RefSeq" id="WP_110250601.1">
    <property type="nucleotide sequence ID" value="NZ_QJJR01000002.1"/>
</dbReference>
<evidence type="ECO:0000259" key="16">
    <source>
        <dbReference type="PROSITE" id="PS50110"/>
    </source>
</evidence>
<dbReference type="SUPFAM" id="SSF55874">
    <property type="entry name" value="ATPase domain of HSP90 chaperone/DNA topoisomerase II/histidine kinase"/>
    <property type="match status" value="1"/>
</dbReference>
<dbReference type="Pfam" id="PF00072">
    <property type="entry name" value="Response_reg"/>
    <property type="match status" value="1"/>
</dbReference>
<dbReference type="PROSITE" id="PS50113">
    <property type="entry name" value="PAC"/>
    <property type="match status" value="1"/>
</dbReference>
<evidence type="ECO:0000256" key="9">
    <source>
        <dbReference type="ARBA" id="ARBA00022840"/>
    </source>
</evidence>
<evidence type="ECO:0000256" key="1">
    <source>
        <dbReference type="ARBA" id="ARBA00000085"/>
    </source>
</evidence>
<dbReference type="GO" id="GO:0005886">
    <property type="term" value="C:plasma membrane"/>
    <property type="evidence" value="ECO:0007669"/>
    <property type="project" value="UniProtKB-SubCell"/>
</dbReference>
<dbReference type="Gene3D" id="1.10.287.130">
    <property type="match status" value="1"/>
</dbReference>
<accession>A0A2V3WD94</accession>
<dbReference type="CDD" id="cd00075">
    <property type="entry name" value="HATPase"/>
    <property type="match status" value="1"/>
</dbReference>
<dbReference type="Gene3D" id="6.10.340.10">
    <property type="match status" value="1"/>
</dbReference>
<evidence type="ECO:0000256" key="6">
    <source>
        <dbReference type="ARBA" id="ARBA00022679"/>
    </source>
</evidence>
<dbReference type="PROSITE" id="PS50109">
    <property type="entry name" value="HIS_KIN"/>
    <property type="match status" value="1"/>
</dbReference>
<dbReference type="SUPFAM" id="SSF55785">
    <property type="entry name" value="PYP-like sensor domain (PAS domain)"/>
    <property type="match status" value="2"/>
</dbReference>
<dbReference type="Pfam" id="PF02518">
    <property type="entry name" value="HATPase_c"/>
    <property type="match status" value="1"/>
</dbReference>
<dbReference type="SMART" id="SM00448">
    <property type="entry name" value="REC"/>
    <property type="match status" value="1"/>
</dbReference>
<keyword evidence="10" id="KW-0902">Two-component regulatory system</keyword>
<evidence type="ECO:0000256" key="3">
    <source>
        <dbReference type="ARBA" id="ARBA00012438"/>
    </source>
</evidence>
<keyword evidence="9" id="KW-0067">ATP-binding</keyword>
<dbReference type="CDD" id="cd00082">
    <property type="entry name" value="HisKA"/>
    <property type="match status" value="1"/>
</dbReference>
<dbReference type="InterPro" id="IPR001610">
    <property type="entry name" value="PAC"/>
</dbReference>
<dbReference type="PRINTS" id="PR00344">
    <property type="entry name" value="BCTRLSENSOR"/>
</dbReference>
<dbReference type="AlphaFoldDB" id="A0A2V3WD94"/>
<keyword evidence="7" id="KW-0547">Nucleotide-binding</keyword>
<dbReference type="SUPFAM" id="SSF52172">
    <property type="entry name" value="CheY-like"/>
    <property type="match status" value="1"/>
</dbReference>
<feature type="modified residue" description="4-aspartylphosphate" evidence="12">
    <location>
        <position position="1004"/>
    </location>
</feature>
<feature type="coiled-coil region" evidence="13">
    <location>
        <begin position="242"/>
        <end position="283"/>
    </location>
</feature>
<dbReference type="InterPro" id="IPR000014">
    <property type="entry name" value="PAS"/>
</dbReference>
<evidence type="ECO:0000256" key="13">
    <source>
        <dbReference type="SAM" id="Coils"/>
    </source>
</evidence>
<evidence type="ECO:0000256" key="4">
    <source>
        <dbReference type="ARBA" id="ARBA00022475"/>
    </source>
</evidence>
<dbReference type="SMART" id="SM00086">
    <property type="entry name" value="PAC"/>
    <property type="match status" value="2"/>
</dbReference>
<evidence type="ECO:0000259" key="18">
    <source>
        <dbReference type="PROSITE" id="PS50885"/>
    </source>
</evidence>
<dbReference type="OrthoDB" id="9813151at2"/>
<dbReference type="Pfam" id="PF13426">
    <property type="entry name" value="PAS_9"/>
    <property type="match status" value="2"/>
</dbReference>
<dbReference type="InterPro" id="IPR036097">
    <property type="entry name" value="HisK_dim/P_sf"/>
</dbReference>
<keyword evidence="5 12" id="KW-0597">Phosphoprotein</keyword>
<dbReference type="InterPro" id="IPR011006">
    <property type="entry name" value="CheY-like_superfamily"/>
</dbReference>
<feature type="domain" description="PAC" evidence="17">
    <location>
        <begin position="363"/>
        <end position="417"/>
    </location>
</feature>
<dbReference type="GO" id="GO:0000155">
    <property type="term" value="F:phosphorelay sensor kinase activity"/>
    <property type="evidence" value="ECO:0007669"/>
    <property type="project" value="InterPro"/>
</dbReference>
<comment type="catalytic activity">
    <reaction evidence="1">
        <text>ATP + protein L-histidine = ADP + protein N-phospho-L-histidine.</text>
        <dbReference type="EC" id="2.7.13.3"/>
    </reaction>
</comment>
<dbReference type="SMART" id="SM00388">
    <property type="entry name" value="HisKA"/>
    <property type="match status" value="1"/>
</dbReference>
<proteinExistence type="predicted"/>
<reference evidence="19 20" key="1">
    <citation type="submission" date="2018-05" db="EMBL/GenBank/DDBJ databases">
        <title>Genomic Encyclopedia of Type Strains, Phase IV (KMG-IV): sequencing the most valuable type-strain genomes for metagenomic binning, comparative biology and taxonomic classification.</title>
        <authorList>
            <person name="Goeker M."/>
        </authorList>
    </citation>
    <scope>NUCLEOTIDE SEQUENCE [LARGE SCALE GENOMIC DNA]</scope>
    <source>
        <strain evidence="19 20">DSM 22440</strain>
    </source>
</reference>
<dbReference type="SMART" id="SM00387">
    <property type="entry name" value="HATPase_c"/>
    <property type="match status" value="1"/>
</dbReference>
<keyword evidence="11 14" id="KW-0472">Membrane</keyword>
<feature type="domain" description="HAMP" evidence="18">
    <location>
        <begin position="212"/>
        <end position="264"/>
    </location>
</feature>
<dbReference type="PROSITE" id="PS50110">
    <property type="entry name" value="RESPONSE_REGULATORY"/>
    <property type="match status" value="1"/>
</dbReference>
<dbReference type="InterPro" id="IPR003660">
    <property type="entry name" value="HAMP_dom"/>
</dbReference>
<keyword evidence="14" id="KW-0812">Transmembrane</keyword>
<keyword evidence="14" id="KW-1133">Transmembrane helix</keyword>
<dbReference type="PROSITE" id="PS50885">
    <property type="entry name" value="HAMP"/>
    <property type="match status" value="1"/>
</dbReference>
<dbReference type="EMBL" id="QJJR01000002">
    <property type="protein sequence ID" value="PXW92730.1"/>
    <property type="molecule type" value="Genomic_DNA"/>
</dbReference>
<keyword evidence="8" id="KW-0418">Kinase</keyword>
<dbReference type="InterPro" id="IPR005467">
    <property type="entry name" value="His_kinase_dom"/>
</dbReference>
<dbReference type="Pfam" id="PF00512">
    <property type="entry name" value="HisKA"/>
    <property type="match status" value="1"/>
</dbReference>
<sequence>MVNMLKKPVKIKRKFYTTASLILTAIVLITVIASVTLIRNQEIISQRYEETTIKHNAINDLENSLTQVLFRARGYYAFQAEYELNLLATQLEAFEENIIYFSTLDLSAEELELKETLETFYTNYTEEILPLAIGYVEADNYAALRELSSTGTNAEVNRFLNYTQAFNEESAAEREAIYQDTSRLISQFTFGFILVGLVSFILIIIMVSRLLRSIISPLLILNAATVQMADGKAIELAPHFKLEELDNLAQSFQHMAVNVQEKESELVDQNAKLMAQQQELQANQVQLQDYVTEIEHIKRALDKSALVCITNDKGIIISANEKFCETSQYKAEELLGNTTRILKSGYQSSDFYDEMWHTIEKGKIWTGKLKNEAKDGSHYWINATIVPFLNESGYAYRYILIGIDITENKQNEQKLKVLLSETQKAKEKTENYSNLNKELTVTVNRHEFLTRVFTYFNGAFSFDKGILVSVKQKQYAEKGMSASHAQQFLEEDYIQEMLIRLKSEHFFVIKREITPAETGMAESSSYSYDLYAAVVDDDGEVELVFAITRIGHPFTNDEVSEINVLMGQLSVALSRINIYEDVQHARSLNESIIQNVNEGLQLVSLHGELLQANDKLLELVGIKTSYQRYGKDQEKWIDDFSKQCQDREEIKQFYNETIDPDFKDMKSIRCRTNGSKPRYIQLYASPVLLDNEKTGTIFVYRDITKEYEVDEMKSELVSTVSHELRTPLSSVLGFTEMLLVKELKPEKQKKYLETIYKEAKRLTALINDFLDVQRIESGKQEYQMTNVVLNQLIMEVINGFKHEHAHAIYLRDEAVVTQVWADYDRLIQLFTNLISNAVKFSPEGGKVAIRIRNTADEIIVSVTDEGIGIPENELKHMFTKFKRIDNSASQKIGGTGLGLAISKAIVEAHQGKIWIESVESIGTSVLFSLPINDNSDQPDQLISKHQTNTLTTKGNVMLVEDDISFALLLSESLKQHGFNVLHYLSGQNVLALAEEISFVAIVVDLVLEESMSGWDLIRDLSTHEKTKSIPIIISSAIDKTTQGLENYPIHDYLVKPYSPQVLTDIMLTLDKK</sequence>
<dbReference type="SUPFAM" id="SSF47384">
    <property type="entry name" value="Homodimeric domain of signal transducing histidine kinase"/>
    <property type="match status" value="1"/>
</dbReference>
<comment type="subcellular location">
    <subcellularLocation>
        <location evidence="2">Cell membrane</location>
        <topology evidence="2">Multi-pass membrane protein</topology>
    </subcellularLocation>
</comment>
<dbReference type="InterPro" id="IPR004358">
    <property type="entry name" value="Sig_transdc_His_kin-like_C"/>
</dbReference>
<dbReference type="InterPro" id="IPR003594">
    <property type="entry name" value="HATPase_dom"/>
</dbReference>
<evidence type="ECO:0000259" key="15">
    <source>
        <dbReference type="PROSITE" id="PS50109"/>
    </source>
</evidence>
<dbReference type="InterPro" id="IPR001789">
    <property type="entry name" value="Sig_transdc_resp-reg_receiver"/>
</dbReference>
<feature type="transmembrane region" description="Helical" evidence="14">
    <location>
        <begin position="188"/>
        <end position="211"/>
    </location>
</feature>
<evidence type="ECO:0000256" key="5">
    <source>
        <dbReference type="ARBA" id="ARBA00022553"/>
    </source>
</evidence>
<feature type="domain" description="Response regulatory" evidence="16">
    <location>
        <begin position="955"/>
        <end position="1070"/>
    </location>
</feature>
<evidence type="ECO:0000259" key="17">
    <source>
        <dbReference type="PROSITE" id="PS50113"/>
    </source>
</evidence>
<name>A0A2V3WD94_9BACI</name>
<dbReference type="GO" id="GO:0005524">
    <property type="term" value="F:ATP binding"/>
    <property type="evidence" value="ECO:0007669"/>
    <property type="project" value="UniProtKB-KW"/>
</dbReference>
<evidence type="ECO:0000256" key="14">
    <source>
        <dbReference type="SAM" id="Phobius"/>
    </source>
</evidence>
<evidence type="ECO:0000313" key="20">
    <source>
        <dbReference type="Proteomes" id="UP000247922"/>
    </source>
</evidence>
<keyword evidence="6" id="KW-0808">Transferase</keyword>
<gene>
    <name evidence="19" type="ORF">DES38_102314</name>
</gene>
<comment type="caution">
    <text evidence="19">The sequence shown here is derived from an EMBL/GenBank/DDBJ whole genome shotgun (WGS) entry which is preliminary data.</text>
</comment>
<dbReference type="EC" id="2.7.13.3" evidence="3"/>
<dbReference type="Proteomes" id="UP000247922">
    <property type="component" value="Unassembled WGS sequence"/>
</dbReference>
<dbReference type="Gene3D" id="3.30.450.20">
    <property type="entry name" value="PAS domain"/>
    <property type="match status" value="2"/>
</dbReference>
<dbReference type="FunFam" id="3.30.565.10:FF:000006">
    <property type="entry name" value="Sensor histidine kinase WalK"/>
    <property type="match status" value="1"/>
</dbReference>
<keyword evidence="20" id="KW-1185">Reference proteome</keyword>
<evidence type="ECO:0000256" key="10">
    <source>
        <dbReference type="ARBA" id="ARBA00023012"/>
    </source>
</evidence>
<protein>
    <recommendedName>
        <fullName evidence="3">histidine kinase</fullName>
        <ecNumber evidence="3">2.7.13.3</ecNumber>
    </recommendedName>
</protein>
<feature type="coiled-coil region" evidence="13">
    <location>
        <begin position="408"/>
        <end position="438"/>
    </location>
</feature>
<dbReference type="PANTHER" id="PTHR43547:SF2">
    <property type="entry name" value="HYBRID SIGNAL TRANSDUCTION HISTIDINE KINASE C"/>
    <property type="match status" value="1"/>
</dbReference>
<dbReference type="InterPro" id="IPR003661">
    <property type="entry name" value="HisK_dim/P_dom"/>
</dbReference>
<keyword evidence="4" id="KW-1003">Cell membrane</keyword>
<evidence type="ECO:0000256" key="11">
    <source>
        <dbReference type="ARBA" id="ARBA00023136"/>
    </source>
</evidence>
<dbReference type="NCBIfam" id="TIGR00229">
    <property type="entry name" value="sensory_box"/>
    <property type="match status" value="1"/>
</dbReference>
<dbReference type="FunFam" id="1.10.287.130:FF:000001">
    <property type="entry name" value="Two-component sensor histidine kinase"/>
    <property type="match status" value="1"/>
</dbReference>
<feature type="domain" description="Histidine kinase" evidence="15">
    <location>
        <begin position="719"/>
        <end position="933"/>
    </location>
</feature>
<evidence type="ECO:0000256" key="2">
    <source>
        <dbReference type="ARBA" id="ARBA00004651"/>
    </source>
</evidence>
<evidence type="ECO:0000256" key="12">
    <source>
        <dbReference type="PROSITE-ProRule" id="PRU00169"/>
    </source>
</evidence>
<evidence type="ECO:0000313" key="19">
    <source>
        <dbReference type="EMBL" id="PXW92730.1"/>
    </source>
</evidence>
<organism evidence="19 20">
    <name type="scientific">Streptohalobacillus salinus</name>
    <dbReference type="NCBI Taxonomy" id="621096"/>
    <lineage>
        <taxon>Bacteria</taxon>
        <taxon>Bacillati</taxon>
        <taxon>Bacillota</taxon>
        <taxon>Bacilli</taxon>
        <taxon>Bacillales</taxon>
        <taxon>Bacillaceae</taxon>
        <taxon>Streptohalobacillus</taxon>
    </lineage>
</organism>
<dbReference type="Gene3D" id="3.30.565.10">
    <property type="entry name" value="Histidine kinase-like ATPase, C-terminal domain"/>
    <property type="match status" value="1"/>
</dbReference>
<dbReference type="InterPro" id="IPR000700">
    <property type="entry name" value="PAS-assoc_C"/>
</dbReference>
<dbReference type="PANTHER" id="PTHR43547">
    <property type="entry name" value="TWO-COMPONENT HISTIDINE KINASE"/>
    <property type="match status" value="1"/>
</dbReference>
<dbReference type="Gene3D" id="3.40.50.2300">
    <property type="match status" value="1"/>
</dbReference>
<evidence type="ECO:0000256" key="7">
    <source>
        <dbReference type="ARBA" id="ARBA00022741"/>
    </source>
</evidence>
<evidence type="ECO:0000256" key="8">
    <source>
        <dbReference type="ARBA" id="ARBA00022777"/>
    </source>
</evidence>
<dbReference type="InterPro" id="IPR035965">
    <property type="entry name" value="PAS-like_dom_sf"/>
</dbReference>
<dbReference type="CDD" id="cd00130">
    <property type="entry name" value="PAS"/>
    <property type="match status" value="1"/>
</dbReference>
<keyword evidence="13" id="KW-0175">Coiled coil</keyword>
<dbReference type="InterPro" id="IPR036890">
    <property type="entry name" value="HATPase_C_sf"/>
</dbReference>